<dbReference type="Proteomes" id="UP000192775">
    <property type="component" value="Chromosome"/>
</dbReference>
<protein>
    <recommendedName>
        <fullName evidence="1">Antitoxin FitA-like ribbon-helix-helix domain-containing protein</fullName>
    </recommendedName>
</protein>
<dbReference type="KEGG" id="cphy:B5808_03620"/>
<gene>
    <name evidence="2" type="ORF">B5808_03620</name>
</gene>
<dbReference type="STRING" id="1619308.B5808_03620"/>
<evidence type="ECO:0000313" key="2">
    <source>
        <dbReference type="EMBL" id="ARJ04413.1"/>
    </source>
</evidence>
<sequence length="95" mass="10401">MATITVRDLDESTRDALRIRAARNGRSMEAEVREILNAAVSADADADPPRTVGEFFQRIHELFAEVGYADDLVIPPRGPSSRGPVFSEDDSGAER</sequence>
<name>A0A1X9LGY6_9MICO</name>
<dbReference type="RefSeq" id="WP_085018496.1">
    <property type="nucleotide sequence ID" value="NZ_BMHD01000001.1"/>
</dbReference>
<dbReference type="InterPro" id="IPR053853">
    <property type="entry name" value="FitA-like_RHH"/>
</dbReference>
<dbReference type="GO" id="GO:0006355">
    <property type="term" value="P:regulation of DNA-templated transcription"/>
    <property type="evidence" value="ECO:0007669"/>
    <property type="project" value="InterPro"/>
</dbReference>
<organism evidence="2 3">
    <name type="scientific">Cnuibacter physcomitrellae</name>
    <dbReference type="NCBI Taxonomy" id="1619308"/>
    <lineage>
        <taxon>Bacteria</taxon>
        <taxon>Bacillati</taxon>
        <taxon>Actinomycetota</taxon>
        <taxon>Actinomycetes</taxon>
        <taxon>Micrococcales</taxon>
        <taxon>Microbacteriaceae</taxon>
        <taxon>Cnuibacter</taxon>
    </lineage>
</organism>
<evidence type="ECO:0000259" key="1">
    <source>
        <dbReference type="Pfam" id="PF22513"/>
    </source>
</evidence>
<feature type="domain" description="Antitoxin FitA-like ribbon-helix-helix" evidence="1">
    <location>
        <begin position="2"/>
        <end position="40"/>
    </location>
</feature>
<dbReference type="InterPro" id="IPR010985">
    <property type="entry name" value="Ribbon_hlx_hlx"/>
</dbReference>
<dbReference type="Gene3D" id="1.10.1220.10">
    <property type="entry name" value="Met repressor-like"/>
    <property type="match status" value="1"/>
</dbReference>
<dbReference type="InterPro" id="IPR013321">
    <property type="entry name" value="Arc_rbn_hlx_hlx"/>
</dbReference>
<dbReference type="AlphaFoldDB" id="A0A1X9LGY6"/>
<dbReference type="SUPFAM" id="SSF47598">
    <property type="entry name" value="Ribbon-helix-helix"/>
    <property type="match status" value="1"/>
</dbReference>
<reference evidence="2 3" key="1">
    <citation type="submission" date="2017-04" db="EMBL/GenBank/DDBJ databases">
        <authorList>
            <person name="Afonso C.L."/>
            <person name="Miller P.J."/>
            <person name="Scott M.A."/>
            <person name="Spackman E."/>
            <person name="Goraichik I."/>
            <person name="Dimitrov K.M."/>
            <person name="Suarez D.L."/>
            <person name="Swayne D.E."/>
        </authorList>
    </citation>
    <scope>NUCLEOTIDE SEQUENCE [LARGE SCALE GENOMIC DNA]</scope>
    <source>
        <strain evidence="3">XA(T)</strain>
    </source>
</reference>
<proteinExistence type="predicted"/>
<keyword evidence="3" id="KW-1185">Reference proteome</keyword>
<dbReference type="EMBL" id="CP020715">
    <property type="protein sequence ID" value="ARJ04413.1"/>
    <property type="molecule type" value="Genomic_DNA"/>
</dbReference>
<evidence type="ECO:0000313" key="3">
    <source>
        <dbReference type="Proteomes" id="UP000192775"/>
    </source>
</evidence>
<dbReference type="Pfam" id="PF22513">
    <property type="entry name" value="FitA-like_RHH"/>
    <property type="match status" value="1"/>
</dbReference>
<accession>A0A1X9LGY6</accession>